<keyword evidence="11" id="KW-1185">Reference proteome</keyword>
<dbReference type="GO" id="GO:0009245">
    <property type="term" value="P:lipid A biosynthetic process"/>
    <property type="evidence" value="ECO:0007669"/>
    <property type="project" value="TreeGrafter"/>
</dbReference>
<dbReference type="RefSeq" id="WP_425443564.1">
    <property type="nucleotide sequence ID" value="NZ_PVTE01000038.1"/>
</dbReference>
<comment type="similarity">
    <text evidence="8">Belongs to the glycosyltransferase group 1 family.</text>
</comment>
<evidence type="ECO:0000313" key="10">
    <source>
        <dbReference type="EMBL" id="PRY24824.1"/>
    </source>
</evidence>
<evidence type="ECO:0000256" key="4">
    <source>
        <dbReference type="ARBA" id="ARBA00022679"/>
    </source>
</evidence>
<sequence>MGLVAQLYSISIRSYPAVLRLVAPFHAKARRWLTGQQGLLDTIAHTLNHAVDTRPIVWFHAASLGEFEQGRPVMEAFRDAYPHYRILLTFFSPSGYEVRKDYAGADYVFYLPIDTPDNARRFVQLVKPRLVFFIKYEFWANYLHELHRANIPVLSFSAIFRPNQLFFKPYGGFYRQLLRQFNHLLVQNQESVDLLKSVDITNVTLAGDTRFDRVAQTVATVRTIPVAEAFKNGQPLLVVGSAWPLDMDVLVPFLNQFAQPLKVIVAPHEIDADTIADWQKRLIHSSVRYSDVDPTDLSVLADKRVLFIDNVGMLSSLYQYGEFAFIGGAFREGLHNILEAATFGMPIFFGPIYDKFQEAVDLVAEGGAFPVRTVDELQLAFARQYADRSKAAQITRLYVQRNIGATARVMDVATKILSDRHDAEQ</sequence>
<evidence type="ECO:0000256" key="2">
    <source>
        <dbReference type="ARBA" id="ARBA00012621"/>
    </source>
</evidence>
<comment type="caution">
    <text evidence="10">The sequence shown here is derived from an EMBL/GenBank/DDBJ whole genome shotgun (WGS) entry which is preliminary data.</text>
</comment>
<dbReference type="AlphaFoldDB" id="A0A2T0RUI2"/>
<comment type="catalytic activity">
    <reaction evidence="6 8">
        <text>lipid IVA (E. coli) + CMP-3-deoxy-beta-D-manno-octulosonate = alpha-Kdo-(2-&gt;6)-lipid IVA (E. coli) + CMP + H(+)</text>
        <dbReference type="Rhea" id="RHEA:28066"/>
        <dbReference type="ChEBI" id="CHEBI:15378"/>
        <dbReference type="ChEBI" id="CHEBI:58603"/>
        <dbReference type="ChEBI" id="CHEBI:60364"/>
        <dbReference type="ChEBI" id="CHEBI:60377"/>
        <dbReference type="ChEBI" id="CHEBI:85987"/>
        <dbReference type="EC" id="2.4.99.12"/>
    </reaction>
</comment>
<feature type="domain" description="3-deoxy-D-manno-octulosonic-acid transferase N-terminal" evidence="9">
    <location>
        <begin position="52"/>
        <end position="212"/>
    </location>
</feature>
<evidence type="ECO:0000256" key="1">
    <source>
        <dbReference type="ARBA" id="ARBA00004713"/>
    </source>
</evidence>
<keyword evidence="8" id="KW-1003">Cell membrane</keyword>
<name>A0A2T0RUI2_9BACT</name>
<dbReference type="SUPFAM" id="SSF53756">
    <property type="entry name" value="UDP-Glycosyltransferase/glycogen phosphorylase"/>
    <property type="match status" value="1"/>
</dbReference>
<evidence type="ECO:0000313" key="11">
    <source>
        <dbReference type="Proteomes" id="UP000238375"/>
    </source>
</evidence>
<dbReference type="Pfam" id="PF04413">
    <property type="entry name" value="Glycos_transf_N"/>
    <property type="match status" value="1"/>
</dbReference>
<organism evidence="10 11">
    <name type="scientific">Spirosoma oryzae</name>
    <dbReference type="NCBI Taxonomy" id="1469603"/>
    <lineage>
        <taxon>Bacteria</taxon>
        <taxon>Pseudomonadati</taxon>
        <taxon>Bacteroidota</taxon>
        <taxon>Cytophagia</taxon>
        <taxon>Cytophagales</taxon>
        <taxon>Cytophagaceae</taxon>
        <taxon>Spirosoma</taxon>
    </lineage>
</organism>
<evidence type="ECO:0000259" key="9">
    <source>
        <dbReference type="Pfam" id="PF04413"/>
    </source>
</evidence>
<accession>A0A2T0RUI2</accession>
<evidence type="ECO:0000256" key="5">
    <source>
        <dbReference type="ARBA" id="ARBA00031445"/>
    </source>
</evidence>
<comment type="subcellular location">
    <subcellularLocation>
        <location evidence="8">Cell membrane</location>
    </subcellularLocation>
</comment>
<dbReference type="InterPro" id="IPR039901">
    <property type="entry name" value="Kdotransferase"/>
</dbReference>
<dbReference type="UniPathway" id="UPA00958"/>
<dbReference type="GO" id="GO:0009244">
    <property type="term" value="P:lipopolysaccharide core region biosynthetic process"/>
    <property type="evidence" value="ECO:0007669"/>
    <property type="project" value="UniProtKB-UniRule"/>
</dbReference>
<dbReference type="InterPro" id="IPR007507">
    <property type="entry name" value="Glycos_transf_N"/>
</dbReference>
<dbReference type="GO" id="GO:0005886">
    <property type="term" value="C:plasma membrane"/>
    <property type="evidence" value="ECO:0007669"/>
    <property type="project" value="UniProtKB-SubCell"/>
</dbReference>
<comment type="pathway">
    <text evidence="1 8">Bacterial outer membrane biogenesis; LPS core biosynthesis.</text>
</comment>
<reference evidence="10 11" key="1">
    <citation type="submission" date="2018-03" db="EMBL/GenBank/DDBJ databases">
        <title>Genomic Encyclopedia of Archaeal and Bacterial Type Strains, Phase II (KMG-II): from individual species to whole genera.</title>
        <authorList>
            <person name="Goeker M."/>
        </authorList>
    </citation>
    <scope>NUCLEOTIDE SEQUENCE [LARGE SCALE GENOMIC DNA]</scope>
    <source>
        <strain evidence="10 11">DSM 28354</strain>
    </source>
</reference>
<keyword evidence="8" id="KW-0448">Lipopolysaccharide biosynthesis</keyword>
<keyword evidence="8" id="KW-0472">Membrane</keyword>
<dbReference type="InterPro" id="IPR038107">
    <property type="entry name" value="Glycos_transf_N_sf"/>
</dbReference>
<feature type="active site" description="Proton acceptor" evidence="7">
    <location>
        <position position="66"/>
    </location>
</feature>
<dbReference type="GO" id="GO:0043842">
    <property type="term" value="F:Kdo transferase activity"/>
    <property type="evidence" value="ECO:0007669"/>
    <property type="project" value="UniProtKB-EC"/>
</dbReference>
<dbReference type="Proteomes" id="UP000238375">
    <property type="component" value="Unassembled WGS sequence"/>
</dbReference>
<dbReference type="EMBL" id="PVTE01000038">
    <property type="protein sequence ID" value="PRY24824.1"/>
    <property type="molecule type" value="Genomic_DNA"/>
</dbReference>
<dbReference type="Gene3D" id="3.40.50.11720">
    <property type="entry name" value="3-Deoxy-D-manno-octulosonic-acid transferase, N-terminal domain"/>
    <property type="match status" value="1"/>
</dbReference>
<dbReference type="PANTHER" id="PTHR42755">
    <property type="entry name" value="3-DEOXY-MANNO-OCTULOSONATE CYTIDYLYLTRANSFERASE"/>
    <property type="match status" value="1"/>
</dbReference>
<keyword evidence="4 8" id="KW-0808">Transferase</keyword>
<gene>
    <name evidence="10" type="ORF">CLV58_13832</name>
</gene>
<dbReference type="Gene3D" id="3.40.50.2000">
    <property type="entry name" value="Glycogen Phosphorylase B"/>
    <property type="match status" value="1"/>
</dbReference>
<protein>
    <recommendedName>
        <fullName evidence="3 8">3-deoxy-D-manno-octulosonic acid transferase</fullName>
        <shortName evidence="8">Kdo transferase</shortName>
        <ecNumber evidence="2 8">2.4.99.12</ecNumber>
    </recommendedName>
    <alternativeName>
        <fullName evidence="5 8">Lipid IV(A) 3-deoxy-D-manno-octulosonic acid transferase</fullName>
    </alternativeName>
</protein>
<evidence type="ECO:0000256" key="8">
    <source>
        <dbReference type="RuleBase" id="RU365103"/>
    </source>
</evidence>
<proteinExistence type="inferred from homology"/>
<dbReference type="EC" id="2.4.99.12" evidence="2 8"/>
<evidence type="ECO:0000256" key="3">
    <source>
        <dbReference type="ARBA" id="ARBA00019077"/>
    </source>
</evidence>
<evidence type="ECO:0000256" key="6">
    <source>
        <dbReference type="ARBA" id="ARBA00049183"/>
    </source>
</evidence>
<comment type="function">
    <text evidence="8">Involved in lipopolysaccharide (LPS) biosynthesis. Catalyzes the transfer of 3-deoxy-D-manno-octulosonate (Kdo) residue(s) from CMP-Kdo to lipid IV(A), the tetraacyldisaccharide-1,4'-bisphosphate precursor of lipid A.</text>
</comment>
<evidence type="ECO:0000256" key="7">
    <source>
        <dbReference type="PIRSR" id="PIRSR639901-1"/>
    </source>
</evidence>
<dbReference type="PANTHER" id="PTHR42755:SF1">
    <property type="entry name" value="3-DEOXY-D-MANNO-OCTULOSONIC ACID TRANSFERASE, MITOCHONDRIAL-RELATED"/>
    <property type="match status" value="1"/>
</dbReference>